<comment type="caution">
    <text evidence="2">The sequence shown here is derived from an EMBL/GenBank/DDBJ whole genome shotgun (WGS) entry which is preliminary data.</text>
</comment>
<dbReference type="AlphaFoldDB" id="A0A9P6RH66"/>
<feature type="transmembrane region" description="Helical" evidence="1">
    <location>
        <begin position="122"/>
        <end position="142"/>
    </location>
</feature>
<dbReference type="EMBL" id="JAAAIP010000317">
    <property type="protein sequence ID" value="KAG0319569.1"/>
    <property type="molecule type" value="Genomic_DNA"/>
</dbReference>
<keyword evidence="1" id="KW-0472">Membrane</keyword>
<gene>
    <name evidence="2" type="ORF">BGZ99_005012</name>
</gene>
<feature type="transmembrane region" description="Helical" evidence="1">
    <location>
        <begin position="176"/>
        <end position="195"/>
    </location>
</feature>
<name>A0A9P6RH66_9FUNG</name>
<keyword evidence="1" id="KW-1133">Transmembrane helix</keyword>
<dbReference type="Proteomes" id="UP000738325">
    <property type="component" value="Unassembled WGS sequence"/>
</dbReference>
<evidence type="ECO:0000313" key="3">
    <source>
        <dbReference type="Proteomes" id="UP000738325"/>
    </source>
</evidence>
<accession>A0A9P6RH66</accession>
<feature type="transmembrane region" description="Helical" evidence="1">
    <location>
        <begin position="80"/>
        <end position="102"/>
    </location>
</feature>
<feature type="transmembrane region" description="Helical" evidence="1">
    <location>
        <begin position="149"/>
        <end position="170"/>
    </location>
</feature>
<organism evidence="2 3">
    <name type="scientific">Dissophora globulifera</name>
    <dbReference type="NCBI Taxonomy" id="979702"/>
    <lineage>
        <taxon>Eukaryota</taxon>
        <taxon>Fungi</taxon>
        <taxon>Fungi incertae sedis</taxon>
        <taxon>Mucoromycota</taxon>
        <taxon>Mortierellomycotina</taxon>
        <taxon>Mortierellomycetes</taxon>
        <taxon>Mortierellales</taxon>
        <taxon>Mortierellaceae</taxon>
        <taxon>Dissophora</taxon>
    </lineage>
</organism>
<keyword evidence="1" id="KW-0812">Transmembrane</keyword>
<sequence length="233" mass="26130">MTSLKTLSKIYLKNPILNSVFLFVFLTCLSVYIAAVVLKVTTDNDNDTEAMKLLLVSVNILGFILISFGRHINLYKVFRLKVVLIVLYIALTVGVVLNYVNLGLRFRNPDETKAPLGFNEDLLTLAMTLLSDTMFLMVYIYFSSKKALISIVVLIVLEIVIFGVSFALNADDLIDLANLTASMFTLALSITFWTGETIIESPRNRFRHFYEDVDMHALTHADANKSSKSLGEV</sequence>
<reference evidence="2" key="1">
    <citation type="journal article" date="2020" name="Fungal Divers.">
        <title>Resolving the Mortierellaceae phylogeny through synthesis of multi-gene phylogenetics and phylogenomics.</title>
        <authorList>
            <person name="Vandepol N."/>
            <person name="Liber J."/>
            <person name="Desiro A."/>
            <person name="Na H."/>
            <person name="Kennedy M."/>
            <person name="Barry K."/>
            <person name="Grigoriev I.V."/>
            <person name="Miller A.N."/>
            <person name="O'Donnell K."/>
            <person name="Stajich J.E."/>
            <person name="Bonito G."/>
        </authorList>
    </citation>
    <scope>NUCLEOTIDE SEQUENCE</scope>
    <source>
        <strain evidence="2">REB-010B</strain>
    </source>
</reference>
<evidence type="ECO:0000256" key="1">
    <source>
        <dbReference type="SAM" id="Phobius"/>
    </source>
</evidence>
<feature type="transmembrane region" description="Helical" evidence="1">
    <location>
        <begin position="20"/>
        <end position="38"/>
    </location>
</feature>
<evidence type="ECO:0000313" key="2">
    <source>
        <dbReference type="EMBL" id="KAG0319569.1"/>
    </source>
</evidence>
<feature type="transmembrane region" description="Helical" evidence="1">
    <location>
        <begin position="50"/>
        <end position="68"/>
    </location>
</feature>
<protein>
    <submittedName>
        <fullName evidence="2">Uncharacterized protein</fullName>
    </submittedName>
</protein>
<keyword evidence="3" id="KW-1185">Reference proteome</keyword>
<proteinExistence type="predicted"/>